<evidence type="ECO:0000259" key="1">
    <source>
        <dbReference type="Pfam" id="PF00326"/>
    </source>
</evidence>
<accession>A0ABP1CPI8</accession>
<dbReference type="SUPFAM" id="SSF82171">
    <property type="entry name" value="DPP6 N-terminal domain-like"/>
    <property type="match status" value="1"/>
</dbReference>
<dbReference type="PANTHER" id="PTHR43056:SF5">
    <property type="entry name" value="PEPTIDASE S9 PROLYL OLIGOPEPTIDASE CATALYTIC DOMAIN-CONTAINING PROTEIN"/>
    <property type="match status" value="1"/>
</dbReference>
<dbReference type="InterPro" id="IPR001375">
    <property type="entry name" value="Peptidase_S9_cat"/>
</dbReference>
<reference evidence="3" key="1">
    <citation type="submission" date="2024-04" db="EMBL/GenBank/DDBJ databases">
        <authorList>
            <person name="Shaw F."/>
            <person name="Minotto A."/>
        </authorList>
    </citation>
    <scope>NUCLEOTIDE SEQUENCE [LARGE SCALE GENOMIC DNA]</scope>
</reference>
<proteinExistence type="predicted"/>
<dbReference type="Gene3D" id="3.40.50.1820">
    <property type="entry name" value="alpha/beta hydrolase"/>
    <property type="match status" value="1"/>
</dbReference>
<organism evidence="2 3">
    <name type="scientific">Somion occarium</name>
    <dbReference type="NCBI Taxonomy" id="3059160"/>
    <lineage>
        <taxon>Eukaryota</taxon>
        <taxon>Fungi</taxon>
        <taxon>Dikarya</taxon>
        <taxon>Basidiomycota</taxon>
        <taxon>Agaricomycotina</taxon>
        <taxon>Agaricomycetes</taxon>
        <taxon>Polyporales</taxon>
        <taxon>Cerrenaceae</taxon>
        <taxon>Somion</taxon>
    </lineage>
</organism>
<feature type="domain" description="Peptidase S9 prolyl oligopeptidase catalytic" evidence="1">
    <location>
        <begin position="491"/>
        <end position="697"/>
    </location>
</feature>
<dbReference type="SUPFAM" id="SSF53474">
    <property type="entry name" value="alpha/beta-Hydrolases"/>
    <property type="match status" value="1"/>
</dbReference>
<dbReference type="PANTHER" id="PTHR43056">
    <property type="entry name" value="PEPTIDASE S9 PROLYL OLIGOPEPTIDASE"/>
    <property type="match status" value="1"/>
</dbReference>
<dbReference type="InterPro" id="IPR050585">
    <property type="entry name" value="Xaa-Pro_dipeptidyl-ppase/CocE"/>
</dbReference>
<name>A0ABP1CPI8_9APHY</name>
<dbReference type="Proteomes" id="UP001497453">
    <property type="component" value="Chromosome 10"/>
</dbReference>
<dbReference type="EMBL" id="OZ037953">
    <property type="protein sequence ID" value="CAL1697606.1"/>
    <property type="molecule type" value="Genomic_DNA"/>
</dbReference>
<evidence type="ECO:0000313" key="2">
    <source>
        <dbReference type="EMBL" id="CAL1697606.1"/>
    </source>
</evidence>
<evidence type="ECO:0000313" key="3">
    <source>
        <dbReference type="Proteomes" id="UP001497453"/>
    </source>
</evidence>
<sequence length="706" mass="77843">MLLYKPRPVGFNHTVKFAAASTTTTSVLLVASLFQASAMGSAISRQRRAPFGSWESEISAEEAAGQGLAAGIEEVILDPVTSKVYYAQKRPSEGGRSAILDASDGKELLDPEWDVRTRVHEYGGGAAIVFADVLYFSNIKDNRVYKAKKGSKPEPITPVNEVQRFADFTVHPEHSNFIIATLEDHTDPHPARVKTFLALIDANTSTVSNIVEGADFYSCARFSPDGKFLSWQQWNFPELPWQSAEIYVAPVTFSSEGNLELGAPFFVAGKHEAISAVDPSWTSNNSLHFTSDVSGFQNPWKFTFHPSDLKGTGKASPILPEPIEWEFGMPTWYLSRHSSGALTDTKVAFMAYQGTPHSKLLIIDVNDGSITEVPTPYALIQYMRGDGKGKVVGHGEPATADEELFELTLDKDGKPVIRNLLAEHASNAPPSDTLSTPEYYALTLAPDNRKCYATFYPPQNPMYDAGLRNEKPPVVVLIHGGPFSMEAPVLDLTKQFWTSRGWAYVDVNYGGSTGFGRAYRETLHGKWGILDVQDAKETVVELGKLGLVDPHRAVIRGGSAGGYTTLQASILLPDFFAAGSPQYGISEMKLLDDILHKFEYYLCDRLMGGPYEDIPDVWKERSPIYHVDKIKMPLLILQGDADTVIPAPQMVAMVEAIKKQGGKAELVLFEGEGHGWRKASTIKTVLEKQLEYFDDALHFVNKPDYC</sequence>
<dbReference type="InterPro" id="IPR029058">
    <property type="entry name" value="AB_hydrolase_fold"/>
</dbReference>
<protein>
    <recommendedName>
        <fullName evidence="1">Peptidase S9 prolyl oligopeptidase catalytic domain-containing protein</fullName>
    </recommendedName>
</protein>
<dbReference type="Pfam" id="PF00326">
    <property type="entry name" value="Peptidase_S9"/>
    <property type="match status" value="1"/>
</dbReference>
<gene>
    <name evidence="2" type="ORF">GFSPODELE1_LOCUS1750</name>
</gene>
<keyword evidence="3" id="KW-1185">Reference proteome</keyword>